<keyword evidence="4 8" id="KW-0812">Transmembrane</keyword>
<keyword evidence="3 8" id="KW-0813">Transport</keyword>
<evidence type="ECO:0000313" key="11">
    <source>
        <dbReference type="Proteomes" id="UP000245657"/>
    </source>
</evidence>
<proteinExistence type="inferred from homology"/>
<dbReference type="OrthoDB" id="10960at2157"/>
<dbReference type="NCBIfam" id="TIGR00836">
    <property type="entry name" value="amt"/>
    <property type="match status" value="1"/>
</dbReference>
<reference evidence="10 11" key="1">
    <citation type="submission" date="2018-05" db="EMBL/GenBank/DDBJ databases">
        <title>Draft genome of Methanospirillum lacunae Ki8-1.</title>
        <authorList>
            <person name="Dueholm M.S."/>
            <person name="Nielsen P.H."/>
            <person name="Bakmann L.F."/>
            <person name="Otzen D.E."/>
        </authorList>
    </citation>
    <scope>NUCLEOTIDE SEQUENCE [LARGE SCALE GENOMIC DNA]</scope>
    <source>
        <strain evidence="10 11">Ki8-1</strain>
    </source>
</reference>
<dbReference type="EMBL" id="QGMY01000007">
    <property type="protein sequence ID" value="PWR72212.1"/>
    <property type="molecule type" value="Genomic_DNA"/>
</dbReference>
<dbReference type="PANTHER" id="PTHR43029">
    <property type="entry name" value="AMMONIUM TRANSPORTER MEP2"/>
    <property type="match status" value="1"/>
</dbReference>
<comment type="similarity">
    <text evidence="2 8">Belongs to the ammonia transporter channel (TC 1.A.11.2) family.</text>
</comment>
<dbReference type="AlphaFoldDB" id="A0A2V2MWD7"/>
<feature type="transmembrane region" description="Helical" evidence="8">
    <location>
        <begin position="352"/>
        <end position="377"/>
    </location>
</feature>
<comment type="caution">
    <text evidence="10">The sequence shown here is derived from an EMBL/GenBank/DDBJ whole genome shotgun (WGS) entry which is preliminary data.</text>
</comment>
<feature type="transmembrane region" description="Helical" evidence="8">
    <location>
        <begin position="131"/>
        <end position="152"/>
    </location>
</feature>
<dbReference type="InterPro" id="IPR018047">
    <property type="entry name" value="Ammonium_transpt_CS"/>
</dbReference>
<dbReference type="PROSITE" id="PS01219">
    <property type="entry name" value="AMMONIUM_TRANSP"/>
    <property type="match status" value="1"/>
</dbReference>
<dbReference type="SUPFAM" id="SSF111352">
    <property type="entry name" value="Ammonium transporter"/>
    <property type="match status" value="1"/>
</dbReference>
<dbReference type="Pfam" id="PF00909">
    <property type="entry name" value="Ammonium_transp"/>
    <property type="match status" value="1"/>
</dbReference>
<feature type="transmembrane region" description="Helical" evidence="8">
    <location>
        <begin position="100"/>
        <end position="119"/>
    </location>
</feature>
<feature type="transmembrane region" description="Helical" evidence="8">
    <location>
        <begin position="164"/>
        <end position="186"/>
    </location>
</feature>
<feature type="transmembrane region" description="Helical" evidence="8">
    <location>
        <begin position="224"/>
        <end position="249"/>
    </location>
</feature>
<evidence type="ECO:0000259" key="9">
    <source>
        <dbReference type="Pfam" id="PF00909"/>
    </source>
</evidence>
<accession>A0A2V2MWD7</accession>
<comment type="subcellular location">
    <subcellularLocation>
        <location evidence="8">Cell membrane</location>
        <topology evidence="8">Multi-pass membrane protein</topology>
    </subcellularLocation>
    <subcellularLocation>
        <location evidence="1">Membrane</location>
        <topology evidence="1">Multi-pass membrane protein</topology>
    </subcellularLocation>
</comment>
<dbReference type="GO" id="GO:0008519">
    <property type="term" value="F:ammonium channel activity"/>
    <property type="evidence" value="ECO:0007669"/>
    <property type="project" value="InterPro"/>
</dbReference>
<gene>
    <name evidence="10" type="ORF">DK846_09535</name>
</gene>
<organism evidence="10 11">
    <name type="scientific">Methanospirillum lacunae</name>
    <dbReference type="NCBI Taxonomy" id="668570"/>
    <lineage>
        <taxon>Archaea</taxon>
        <taxon>Methanobacteriati</taxon>
        <taxon>Methanobacteriota</taxon>
        <taxon>Stenosarchaea group</taxon>
        <taxon>Methanomicrobia</taxon>
        <taxon>Methanomicrobiales</taxon>
        <taxon>Methanospirillaceae</taxon>
        <taxon>Methanospirillum</taxon>
    </lineage>
</organism>
<evidence type="ECO:0000256" key="5">
    <source>
        <dbReference type="ARBA" id="ARBA00022989"/>
    </source>
</evidence>
<feature type="transmembrane region" description="Helical" evidence="8">
    <location>
        <begin position="261"/>
        <end position="281"/>
    </location>
</feature>
<keyword evidence="7 8" id="KW-0924">Ammonia transport</keyword>
<name>A0A2V2MWD7_9EURY</name>
<keyword evidence="11" id="KW-1185">Reference proteome</keyword>
<keyword evidence="5 8" id="KW-1133">Transmembrane helix</keyword>
<dbReference type="Proteomes" id="UP000245657">
    <property type="component" value="Unassembled WGS sequence"/>
</dbReference>
<evidence type="ECO:0000256" key="2">
    <source>
        <dbReference type="ARBA" id="ARBA00005887"/>
    </source>
</evidence>
<dbReference type="PANTHER" id="PTHR43029:SF10">
    <property type="entry name" value="AMMONIUM TRANSPORTER MEP2"/>
    <property type="match status" value="1"/>
</dbReference>
<sequence length="404" mass="41722">MDIDTGATAWVLASTALVMIMTPGVGLFYGGLVRKKNLINMIALSLVAFAVVSLQWVLFGYSLAFGPDVGGFIGSLANLGLAGVGQDGAVIAGTELPVPALLYMVFQLVFATVTMAIITSGMAERVKWSGFLVFAILWTTLVYDPLAHWVWGGGWTAQLGALDFAGGTVVHISSGFGALAVALVLGKRMGFGEHSMEPNNIPVTLLGAALLWFGWFGFNSGSAIAANGLAASAFVVTNTAAAAGAIAWMLASWVHGKPASLGLVSGAIAGLVAITPAAGFVDTMSSIVIGAVAGVLCYGMMLFRIRKGLDESLDAWAVHGMGGLWGALATGIFAVAVVGGKDGLLAGNAQQFISQCIGAFAAIAYAFILTYVLALVVEKTIGLRVSEEEEYVGLDISQHGERIH</sequence>
<evidence type="ECO:0000256" key="4">
    <source>
        <dbReference type="ARBA" id="ARBA00022692"/>
    </source>
</evidence>
<dbReference type="InterPro" id="IPR024041">
    <property type="entry name" value="NH4_transpt_AmtB-like_dom"/>
</dbReference>
<evidence type="ECO:0000256" key="6">
    <source>
        <dbReference type="ARBA" id="ARBA00023136"/>
    </source>
</evidence>
<feature type="transmembrane region" description="Helical" evidence="8">
    <location>
        <begin position="198"/>
        <end position="218"/>
    </location>
</feature>
<feature type="domain" description="Ammonium transporter AmtB-like" evidence="9">
    <location>
        <begin position="9"/>
        <end position="401"/>
    </location>
</feature>
<evidence type="ECO:0000256" key="8">
    <source>
        <dbReference type="RuleBase" id="RU362002"/>
    </source>
</evidence>
<dbReference type="GO" id="GO:0005886">
    <property type="term" value="C:plasma membrane"/>
    <property type="evidence" value="ECO:0007669"/>
    <property type="project" value="UniProtKB-SubCell"/>
</dbReference>
<evidence type="ECO:0000256" key="1">
    <source>
        <dbReference type="ARBA" id="ARBA00004141"/>
    </source>
</evidence>
<feature type="transmembrane region" description="Helical" evidence="8">
    <location>
        <begin position="41"/>
        <end position="64"/>
    </location>
</feature>
<feature type="transmembrane region" description="Helical" evidence="8">
    <location>
        <begin position="6"/>
        <end position="29"/>
    </location>
</feature>
<evidence type="ECO:0000256" key="3">
    <source>
        <dbReference type="ARBA" id="ARBA00022448"/>
    </source>
</evidence>
<dbReference type="InterPro" id="IPR001905">
    <property type="entry name" value="Ammonium_transpt"/>
</dbReference>
<dbReference type="Gene3D" id="1.10.3430.10">
    <property type="entry name" value="Ammonium transporter AmtB like domains"/>
    <property type="match status" value="1"/>
</dbReference>
<dbReference type="RefSeq" id="WP_109968701.1">
    <property type="nucleotide sequence ID" value="NZ_CP176093.1"/>
</dbReference>
<evidence type="ECO:0000313" key="10">
    <source>
        <dbReference type="EMBL" id="PWR72212.1"/>
    </source>
</evidence>
<feature type="transmembrane region" description="Helical" evidence="8">
    <location>
        <begin position="287"/>
        <end position="305"/>
    </location>
</feature>
<feature type="transmembrane region" description="Helical" evidence="8">
    <location>
        <begin position="317"/>
        <end position="340"/>
    </location>
</feature>
<protein>
    <recommendedName>
        <fullName evidence="8">Ammonium transporter</fullName>
    </recommendedName>
</protein>
<dbReference type="InterPro" id="IPR029020">
    <property type="entry name" value="Ammonium/urea_transptr"/>
</dbReference>
<evidence type="ECO:0000256" key="7">
    <source>
        <dbReference type="ARBA" id="ARBA00023177"/>
    </source>
</evidence>
<keyword evidence="6 8" id="KW-0472">Membrane</keyword>
<dbReference type="GeneID" id="97547911"/>